<dbReference type="CDD" id="cd03809">
    <property type="entry name" value="GT4_MtfB-like"/>
    <property type="match status" value="1"/>
</dbReference>
<evidence type="ECO:0000256" key="1">
    <source>
        <dbReference type="ARBA" id="ARBA00022679"/>
    </source>
</evidence>
<dbReference type="SUPFAM" id="SSF53756">
    <property type="entry name" value="UDP-Glycosyltransferase/glycogen phosphorylase"/>
    <property type="match status" value="1"/>
</dbReference>
<evidence type="ECO:0000259" key="3">
    <source>
        <dbReference type="Pfam" id="PF13439"/>
    </source>
</evidence>
<dbReference type="InterPro" id="IPR001296">
    <property type="entry name" value="Glyco_trans_1"/>
</dbReference>
<accession>A0A2N2F3B1</accession>
<dbReference type="EMBL" id="PHAO01000001">
    <property type="protein sequence ID" value="PKN02643.1"/>
    <property type="molecule type" value="Genomic_DNA"/>
</dbReference>
<name>A0A2N2F3B1_9BACT</name>
<evidence type="ECO:0008006" key="6">
    <source>
        <dbReference type="Google" id="ProtNLM"/>
    </source>
</evidence>
<evidence type="ECO:0000259" key="2">
    <source>
        <dbReference type="Pfam" id="PF00534"/>
    </source>
</evidence>
<reference evidence="4 5" key="1">
    <citation type="journal article" date="2017" name="ISME J.">
        <title>Potential for microbial H2 and metal transformations associated with novel bacteria and archaea in deep terrestrial subsurface sediments.</title>
        <authorList>
            <person name="Hernsdorf A.W."/>
            <person name="Amano Y."/>
            <person name="Miyakawa K."/>
            <person name="Ise K."/>
            <person name="Suzuki Y."/>
            <person name="Anantharaman K."/>
            <person name="Probst A."/>
            <person name="Burstein D."/>
            <person name="Thomas B.C."/>
            <person name="Banfield J.F."/>
        </authorList>
    </citation>
    <scope>NUCLEOTIDE SEQUENCE [LARGE SCALE GENOMIC DNA]</scope>
    <source>
        <strain evidence="4">HGW-Dojkabacteria-1</strain>
    </source>
</reference>
<dbReference type="AlphaFoldDB" id="A0A2N2F3B1"/>
<evidence type="ECO:0000313" key="4">
    <source>
        <dbReference type="EMBL" id="PKN02643.1"/>
    </source>
</evidence>
<evidence type="ECO:0000313" key="5">
    <source>
        <dbReference type="Proteomes" id="UP000233417"/>
    </source>
</evidence>
<dbReference type="GO" id="GO:0016757">
    <property type="term" value="F:glycosyltransferase activity"/>
    <property type="evidence" value="ECO:0007669"/>
    <property type="project" value="InterPro"/>
</dbReference>
<dbReference type="PANTHER" id="PTHR46401">
    <property type="entry name" value="GLYCOSYLTRANSFERASE WBBK-RELATED"/>
    <property type="match status" value="1"/>
</dbReference>
<comment type="caution">
    <text evidence="4">The sequence shown here is derived from an EMBL/GenBank/DDBJ whole genome shotgun (WGS) entry which is preliminary data.</text>
</comment>
<dbReference type="Gene3D" id="3.40.50.2000">
    <property type="entry name" value="Glycogen Phosphorylase B"/>
    <property type="match status" value="2"/>
</dbReference>
<sequence length="392" mass="45577">MHLIIDCTTTQNQLKYNGIGQYTKHIVSRILEKKEIDITLLMFDGESTLDPYLKGRNIHIHRLGKVRPSDYKNFLTYIFKILPAIKQYKKEDSIYFCPYFWIGIPSLHIPTVLMVHDFILPIYNIYSEQSIFHNIFRGIQYWIEMYKARYCKAVITNSKCTAKDFRRYFSRYPKENIYPIYLDGEVQDSKDIQGWDSSLPKDYKERGYFIYMGGTPGSNKNSEGVVKGYREFLTKVKHDSRAPYLVIAGKNFTKEIDKRVVKFRDKIECLGLKENVIFTGFYEDSHVKPLLSNSISFIHLSLYEGFGIALVEAMKSGTPVIAHNGSCYPEVLEDAGILVDGLNSKEVGECMYKIYKDKKLRDELIQKGLQRGKEFSWRNTTDMTVEVFKSVV</sequence>
<dbReference type="PANTHER" id="PTHR46401:SF2">
    <property type="entry name" value="GLYCOSYLTRANSFERASE WBBK-RELATED"/>
    <property type="match status" value="1"/>
</dbReference>
<organism evidence="4 5">
    <name type="scientific">Candidatus Dojkabacteria bacterium HGW-Dojkabacteria-1</name>
    <dbReference type="NCBI Taxonomy" id="2013761"/>
    <lineage>
        <taxon>Bacteria</taxon>
        <taxon>Candidatus Dojkabacteria</taxon>
    </lineage>
</organism>
<dbReference type="InterPro" id="IPR028098">
    <property type="entry name" value="Glyco_trans_4-like_N"/>
</dbReference>
<gene>
    <name evidence="4" type="ORF">CVU76_01225</name>
</gene>
<keyword evidence="1" id="KW-0808">Transferase</keyword>
<dbReference type="Pfam" id="PF00534">
    <property type="entry name" value="Glycos_transf_1"/>
    <property type="match status" value="1"/>
</dbReference>
<protein>
    <recommendedName>
        <fullName evidence="6">Glycosyl transferase family 1 domain-containing protein</fullName>
    </recommendedName>
</protein>
<feature type="domain" description="Glycosyl transferase family 1" evidence="2">
    <location>
        <begin position="218"/>
        <end position="369"/>
    </location>
</feature>
<dbReference type="Proteomes" id="UP000233417">
    <property type="component" value="Unassembled WGS sequence"/>
</dbReference>
<feature type="domain" description="Glycosyltransferase subfamily 4-like N-terminal" evidence="3">
    <location>
        <begin position="17"/>
        <end position="181"/>
    </location>
</feature>
<dbReference type="Pfam" id="PF13439">
    <property type="entry name" value="Glyco_transf_4"/>
    <property type="match status" value="1"/>
</dbReference>
<proteinExistence type="predicted"/>